<accession>A0A318EU06</accession>
<dbReference type="PROSITE" id="PS01124">
    <property type="entry name" value="HTH_ARAC_FAMILY_2"/>
    <property type="match status" value="1"/>
</dbReference>
<keyword evidence="2" id="KW-0238">DNA-binding</keyword>
<dbReference type="InterPro" id="IPR018062">
    <property type="entry name" value="HTH_AraC-typ_CS"/>
</dbReference>
<dbReference type="PRINTS" id="PR00032">
    <property type="entry name" value="HTHARAC"/>
</dbReference>
<protein>
    <submittedName>
        <fullName evidence="5">AraC family transcriptional regulator</fullName>
    </submittedName>
</protein>
<dbReference type="AlphaFoldDB" id="A0A318EU06"/>
<evidence type="ECO:0000313" key="6">
    <source>
        <dbReference type="Proteomes" id="UP000247523"/>
    </source>
</evidence>
<dbReference type="InterPro" id="IPR018060">
    <property type="entry name" value="HTH_AraC"/>
</dbReference>
<gene>
    <name evidence="5" type="ORF">C8E03_101362</name>
</gene>
<organism evidence="5 6">
    <name type="scientific">Lachnotalea glycerini</name>
    <dbReference type="NCBI Taxonomy" id="1763509"/>
    <lineage>
        <taxon>Bacteria</taxon>
        <taxon>Bacillati</taxon>
        <taxon>Bacillota</taxon>
        <taxon>Clostridia</taxon>
        <taxon>Lachnospirales</taxon>
        <taxon>Lachnospiraceae</taxon>
        <taxon>Lachnotalea</taxon>
    </lineage>
</organism>
<dbReference type="GO" id="GO:0043565">
    <property type="term" value="F:sequence-specific DNA binding"/>
    <property type="evidence" value="ECO:0007669"/>
    <property type="project" value="InterPro"/>
</dbReference>
<dbReference type="InterPro" id="IPR009057">
    <property type="entry name" value="Homeodomain-like_sf"/>
</dbReference>
<dbReference type="SMART" id="SM00342">
    <property type="entry name" value="HTH_ARAC"/>
    <property type="match status" value="1"/>
</dbReference>
<evidence type="ECO:0000259" key="4">
    <source>
        <dbReference type="PROSITE" id="PS01124"/>
    </source>
</evidence>
<dbReference type="Proteomes" id="UP000247523">
    <property type="component" value="Unassembled WGS sequence"/>
</dbReference>
<dbReference type="PANTHER" id="PTHR43280:SF28">
    <property type="entry name" value="HTH-TYPE TRANSCRIPTIONAL ACTIVATOR RHAS"/>
    <property type="match status" value="1"/>
</dbReference>
<dbReference type="PROSITE" id="PS00041">
    <property type="entry name" value="HTH_ARAC_FAMILY_1"/>
    <property type="match status" value="1"/>
</dbReference>
<evidence type="ECO:0000256" key="3">
    <source>
        <dbReference type="ARBA" id="ARBA00023163"/>
    </source>
</evidence>
<keyword evidence="1" id="KW-0805">Transcription regulation</keyword>
<proteinExistence type="predicted"/>
<feature type="domain" description="HTH araC/xylS-type" evidence="4">
    <location>
        <begin position="172"/>
        <end position="270"/>
    </location>
</feature>
<dbReference type="EMBL" id="QICS01000001">
    <property type="protein sequence ID" value="PXV95732.1"/>
    <property type="molecule type" value="Genomic_DNA"/>
</dbReference>
<dbReference type="RefSeq" id="WP_110290127.1">
    <property type="nucleotide sequence ID" value="NZ_QICS01000001.1"/>
</dbReference>
<reference evidence="5 6" key="1">
    <citation type="submission" date="2018-05" db="EMBL/GenBank/DDBJ databases">
        <title>Genomic Encyclopedia of Type Strains, Phase IV (KMG-IV): sequencing the most valuable type-strain genomes for metagenomic binning, comparative biology and taxonomic classification.</title>
        <authorList>
            <person name="Goeker M."/>
        </authorList>
    </citation>
    <scope>NUCLEOTIDE SEQUENCE [LARGE SCALE GENOMIC DNA]</scope>
    <source>
        <strain evidence="5 6">DSM 28816</strain>
    </source>
</reference>
<evidence type="ECO:0000256" key="2">
    <source>
        <dbReference type="ARBA" id="ARBA00023125"/>
    </source>
</evidence>
<keyword evidence="3" id="KW-0804">Transcription</keyword>
<sequence>MNYNNLILQYAKANLELDGAYHMSLPPGSKAVAQNTMNGVCGLVFPIGGKAKFTVSKQDYELKVGTILHAGSNMDLNKEVIGEDNWEFILLHYKVLQQDNQIESLLNLNYCVQIFSDQNMEIRKLLESILFLQREYGSKYVLKTKILLYELISKILAFSQTRQNPEPREQISEILEYIHTHLEKNLSIAQIAEYFQLNAKQFHYYFQKKMGISPKKYIIDTQMKRAKELLLESNLTIVEISNQVGYEDALHFSRIFKQNTGTSPSIFRKQFEKYPC</sequence>
<name>A0A318EU06_9FIRM</name>
<comment type="caution">
    <text evidence="5">The sequence shown here is derived from an EMBL/GenBank/DDBJ whole genome shotgun (WGS) entry which is preliminary data.</text>
</comment>
<dbReference type="InterPro" id="IPR020449">
    <property type="entry name" value="Tscrpt_reg_AraC-type_HTH"/>
</dbReference>
<dbReference type="GO" id="GO:0003700">
    <property type="term" value="F:DNA-binding transcription factor activity"/>
    <property type="evidence" value="ECO:0007669"/>
    <property type="project" value="InterPro"/>
</dbReference>
<dbReference type="Pfam" id="PF12833">
    <property type="entry name" value="HTH_18"/>
    <property type="match status" value="1"/>
</dbReference>
<dbReference type="PANTHER" id="PTHR43280">
    <property type="entry name" value="ARAC-FAMILY TRANSCRIPTIONAL REGULATOR"/>
    <property type="match status" value="1"/>
</dbReference>
<dbReference type="Gene3D" id="1.10.10.60">
    <property type="entry name" value="Homeodomain-like"/>
    <property type="match status" value="2"/>
</dbReference>
<evidence type="ECO:0000256" key="1">
    <source>
        <dbReference type="ARBA" id="ARBA00023015"/>
    </source>
</evidence>
<evidence type="ECO:0000313" key="5">
    <source>
        <dbReference type="EMBL" id="PXV95732.1"/>
    </source>
</evidence>
<dbReference type="SUPFAM" id="SSF46689">
    <property type="entry name" value="Homeodomain-like"/>
    <property type="match status" value="2"/>
</dbReference>